<evidence type="ECO:0000256" key="1">
    <source>
        <dbReference type="ARBA" id="ARBA00010830"/>
    </source>
</evidence>
<name>A0ABP9PT03_9PSEU</name>
<feature type="region of interest" description="Disordered" evidence="3">
    <location>
        <begin position="149"/>
        <end position="186"/>
    </location>
</feature>
<accession>A0ABP9PT03</accession>
<feature type="domain" description="DUF348" evidence="4">
    <location>
        <begin position="34"/>
        <end position="72"/>
    </location>
</feature>
<dbReference type="Pfam" id="PF03990">
    <property type="entry name" value="DUF348"/>
    <property type="match status" value="2"/>
</dbReference>
<evidence type="ECO:0000259" key="5">
    <source>
        <dbReference type="Pfam" id="PF06737"/>
    </source>
</evidence>
<feature type="compositionally biased region" description="Pro residues" evidence="3">
    <location>
        <begin position="154"/>
        <end position="186"/>
    </location>
</feature>
<feature type="domain" description="Resuscitation-promoting factor core lysozyme-like" evidence="5">
    <location>
        <begin position="194"/>
        <end position="268"/>
    </location>
</feature>
<organism evidence="6 7">
    <name type="scientific">Pseudonocardia eucalypti</name>
    <dbReference type="NCBI Taxonomy" id="648755"/>
    <lineage>
        <taxon>Bacteria</taxon>
        <taxon>Bacillati</taxon>
        <taxon>Actinomycetota</taxon>
        <taxon>Actinomycetes</taxon>
        <taxon>Pseudonocardiales</taxon>
        <taxon>Pseudonocardiaceae</taxon>
        <taxon>Pseudonocardia</taxon>
    </lineage>
</organism>
<comment type="similarity">
    <text evidence="1">Belongs to the transglycosylase family. Rpf subfamily.</text>
</comment>
<feature type="domain" description="DUF348" evidence="4">
    <location>
        <begin position="97"/>
        <end position="113"/>
    </location>
</feature>
<dbReference type="CDD" id="cd13925">
    <property type="entry name" value="RPF"/>
    <property type="match status" value="1"/>
</dbReference>
<comment type="caution">
    <text evidence="6">The sequence shown here is derived from an EMBL/GenBank/DDBJ whole genome shotgun (WGS) entry which is preliminary data.</text>
</comment>
<dbReference type="EMBL" id="BAABJP010000007">
    <property type="protein sequence ID" value="GAA5151422.1"/>
    <property type="molecule type" value="Genomic_DNA"/>
</dbReference>
<evidence type="ECO:0000256" key="3">
    <source>
        <dbReference type="SAM" id="MobiDB-lite"/>
    </source>
</evidence>
<dbReference type="Pfam" id="PF06737">
    <property type="entry name" value="Transglycosylas"/>
    <property type="match status" value="1"/>
</dbReference>
<evidence type="ECO:0000259" key="4">
    <source>
        <dbReference type="Pfam" id="PF03990"/>
    </source>
</evidence>
<keyword evidence="7" id="KW-1185">Reference proteome</keyword>
<protein>
    <recommendedName>
        <fullName evidence="8">Resuscitation-promoting factor</fullName>
    </recommendedName>
</protein>
<dbReference type="InterPro" id="IPR023346">
    <property type="entry name" value="Lysozyme-like_dom_sf"/>
</dbReference>
<evidence type="ECO:0000256" key="2">
    <source>
        <dbReference type="ARBA" id="ARBA00022801"/>
    </source>
</evidence>
<dbReference type="InterPro" id="IPR010618">
    <property type="entry name" value="RPF"/>
</dbReference>
<dbReference type="Proteomes" id="UP001428817">
    <property type="component" value="Unassembled WGS sequence"/>
</dbReference>
<reference evidence="7" key="1">
    <citation type="journal article" date="2019" name="Int. J. Syst. Evol. Microbiol.">
        <title>The Global Catalogue of Microorganisms (GCM) 10K type strain sequencing project: providing services to taxonomists for standard genome sequencing and annotation.</title>
        <authorList>
            <consortium name="The Broad Institute Genomics Platform"/>
            <consortium name="The Broad Institute Genome Sequencing Center for Infectious Disease"/>
            <person name="Wu L."/>
            <person name="Ma J."/>
        </authorList>
    </citation>
    <scope>NUCLEOTIDE SEQUENCE [LARGE SCALE GENOMIC DNA]</scope>
    <source>
        <strain evidence="7">JCM 18303</strain>
    </source>
</reference>
<evidence type="ECO:0000313" key="6">
    <source>
        <dbReference type="EMBL" id="GAA5151422.1"/>
    </source>
</evidence>
<keyword evidence="2" id="KW-0378">Hydrolase</keyword>
<proteinExistence type="inferred from homology"/>
<gene>
    <name evidence="6" type="ORF">GCM10023321_18450</name>
</gene>
<dbReference type="SUPFAM" id="SSF53955">
    <property type="entry name" value="Lysozyme-like"/>
    <property type="match status" value="1"/>
</dbReference>
<dbReference type="Gene3D" id="1.10.530.10">
    <property type="match status" value="1"/>
</dbReference>
<evidence type="ECO:0000313" key="7">
    <source>
        <dbReference type="Proteomes" id="UP001428817"/>
    </source>
</evidence>
<evidence type="ECO:0008006" key="8">
    <source>
        <dbReference type="Google" id="ProtNLM"/>
    </source>
</evidence>
<sequence length="281" mass="29543">MTVSRGGRGLVLVAIWLPVALVAVGLAVGLPKTVTVTVDGEDRTVRTQATDVLGAVRAAGLTPGERDRLEPTGDTELADGDLITFNRARELTLVSHGRQRTVWTTERSVHDALYVLDMDAQPGELSVPPDTRIPLTGLSVRLTPFGGSALAPPVLEPEPPARPAPQAPPPQAPPQALPPGAPGAVPPAPGVALGSVWDKLAKCEAGGNWRINTGNGYYGGLQFDVRTWRAHGGARYAALPHQASREEQIAVAENVRSRRGGFGAWPACSRKLGLSRGGDPR</sequence>
<dbReference type="InterPro" id="IPR007137">
    <property type="entry name" value="DUF348"/>
</dbReference>